<feature type="domain" description="Transposable element P transposase-like GTP-binding insertion" evidence="3">
    <location>
        <begin position="414"/>
        <end position="495"/>
    </location>
</feature>
<dbReference type="Pfam" id="PF21787">
    <property type="entry name" value="TNP-like_RNaseH_N"/>
    <property type="match status" value="1"/>
</dbReference>
<evidence type="ECO:0000259" key="2">
    <source>
        <dbReference type="Pfam" id="PF21787"/>
    </source>
</evidence>
<dbReference type="InterPro" id="IPR048367">
    <property type="entry name" value="TNP-like_RNaseH_C"/>
</dbReference>
<evidence type="ECO:0008006" key="7">
    <source>
        <dbReference type="Google" id="ProtNLM"/>
    </source>
</evidence>
<organism evidence="5 6">
    <name type="scientific">Cirrhinus mrigala</name>
    <name type="common">Mrigala</name>
    <dbReference type="NCBI Taxonomy" id="683832"/>
    <lineage>
        <taxon>Eukaryota</taxon>
        <taxon>Metazoa</taxon>
        <taxon>Chordata</taxon>
        <taxon>Craniata</taxon>
        <taxon>Vertebrata</taxon>
        <taxon>Euteleostomi</taxon>
        <taxon>Actinopterygii</taxon>
        <taxon>Neopterygii</taxon>
        <taxon>Teleostei</taxon>
        <taxon>Ostariophysi</taxon>
        <taxon>Cypriniformes</taxon>
        <taxon>Cyprinidae</taxon>
        <taxon>Labeoninae</taxon>
        <taxon>Labeonini</taxon>
        <taxon>Cirrhinus</taxon>
    </lineage>
</organism>
<accession>A0ABD0MX85</accession>
<feature type="non-terminal residue" evidence="5">
    <location>
        <position position="850"/>
    </location>
</feature>
<name>A0ABD0MX85_CIRMR</name>
<feature type="domain" description="Transposable element P transposase-like RNase H C-terminal" evidence="4">
    <location>
        <begin position="586"/>
        <end position="618"/>
    </location>
</feature>
<gene>
    <name evidence="5" type="ORF">M9458_050918</name>
</gene>
<evidence type="ECO:0000256" key="1">
    <source>
        <dbReference type="SAM" id="MobiDB-lite"/>
    </source>
</evidence>
<feature type="domain" description="Transposable element P transposase-like RNase H" evidence="2">
    <location>
        <begin position="258"/>
        <end position="391"/>
    </location>
</feature>
<reference evidence="5 6" key="1">
    <citation type="submission" date="2024-05" db="EMBL/GenBank/DDBJ databases">
        <title>Genome sequencing and assembly of Indian major carp, Cirrhinus mrigala (Hamilton, 1822).</title>
        <authorList>
            <person name="Mohindra V."/>
            <person name="Chowdhury L.M."/>
            <person name="Lal K."/>
            <person name="Jena J.K."/>
        </authorList>
    </citation>
    <scope>NUCLEOTIDE SEQUENCE [LARGE SCALE GENOMIC DNA]</scope>
    <source>
        <strain evidence="5">CM1030</strain>
        <tissue evidence="5">Blood</tissue>
    </source>
</reference>
<feature type="non-terminal residue" evidence="5">
    <location>
        <position position="1"/>
    </location>
</feature>
<dbReference type="Proteomes" id="UP001529510">
    <property type="component" value="Unassembled WGS sequence"/>
</dbReference>
<dbReference type="Pfam" id="PF21789">
    <property type="entry name" value="TNP-like_RNaseH_C"/>
    <property type="match status" value="1"/>
</dbReference>
<protein>
    <recommendedName>
        <fullName evidence="7">Transposable element P transposase</fullName>
    </recommendedName>
</protein>
<dbReference type="EMBL" id="JAMKFB020000074">
    <property type="protein sequence ID" value="KAL0153802.1"/>
    <property type="molecule type" value="Genomic_DNA"/>
</dbReference>
<dbReference type="Pfam" id="PF21788">
    <property type="entry name" value="TNP-like_GBD"/>
    <property type="match status" value="1"/>
</dbReference>
<proteinExistence type="predicted"/>
<evidence type="ECO:0000313" key="6">
    <source>
        <dbReference type="Proteomes" id="UP001529510"/>
    </source>
</evidence>
<sequence>HGGLKWDAVPTIIDAPNPPPPLDIERKRKPPKSRQELPCKKRKQSHVPPSEKDSVAGSSSQEQVNEEAVAGSSSQEQVNEEAVAGSSSQEQVNEEAVAGSSSQEQVNEEAVAGSSSMRERHIEDVVYSSVRQRHRTAAAECSLTLKIRALKSQVSKLRAKVKHLQRQKVSKGKKELTKKELMMKELQHLLPAKVYAFVSTQLQMSQRKCQGYRWTTQDKAFFLSLWHASPKCYRLLCKVFSMPSVRTLQKTCQAVDFKTGFNTNILSTMRKAMETTKPIDKLCAIVTDEMSLKEAVHYNEAADRVEGFEDFGKGQRTPYVANYASGFMVRGLFTKWKQLFGYCFTSGPIPHVRLQSMLFDGIRELRKAGMECLVFICDQAAGNRAMLTRLGVTKEQPFFSVDGIRVFCLWDPPHLIKNIRNNWRRHGFVLDGNEITWDILEDLYAYDSHQEIRLCCRLTKKHVHLPPFASMRVRLATQVLSHSVAVGIKALTDIKGLTGQHQQNWRLPDSLKDSHKLKCAISDASAHFPFFDKCLEWLPRLKLVGANSNKKQIPCVEGWQHNILCLKMLWSDLRQRHQVSFLLTNRLNQDCLENAFSSIRARGGNRDNPDSVQFECEYRAVATGLMFSNSEKTNCEQDLDALLLQFSTYVSHESPQVIVDPKRIMEEHGYYRVATDFDIMDCTEVRERENFLVCESEKSGQVVSKDQLSTFSNSEGECSARNSYLQEHQSSDGVLSSDINPPPFDHDGNGLVYIAGYIADKVVGKFADPEGPCKECKVLSTHVPTDPRYTFLKDKQYTDLVLGEKGLKVPSTALVDLVVALEANFRKHINSVVHSVGLGKKLFTSGMEVV</sequence>
<dbReference type="InterPro" id="IPR048365">
    <property type="entry name" value="TNP-like_RNaseH_N"/>
</dbReference>
<comment type="caution">
    <text evidence="5">The sequence shown here is derived from an EMBL/GenBank/DDBJ whole genome shotgun (WGS) entry which is preliminary data.</text>
</comment>
<keyword evidence="6" id="KW-1185">Reference proteome</keyword>
<evidence type="ECO:0000259" key="4">
    <source>
        <dbReference type="Pfam" id="PF21789"/>
    </source>
</evidence>
<evidence type="ECO:0000259" key="3">
    <source>
        <dbReference type="Pfam" id="PF21788"/>
    </source>
</evidence>
<evidence type="ECO:0000313" key="5">
    <source>
        <dbReference type="EMBL" id="KAL0153802.1"/>
    </source>
</evidence>
<dbReference type="InterPro" id="IPR048366">
    <property type="entry name" value="TNP-like_GBD"/>
</dbReference>
<feature type="region of interest" description="Disordered" evidence="1">
    <location>
        <begin position="1"/>
        <end position="117"/>
    </location>
</feature>
<dbReference type="AlphaFoldDB" id="A0ABD0MX85"/>